<accession>A0A8X7P2K0</accession>
<dbReference type="EMBL" id="JAAMPC010000551">
    <property type="protein sequence ID" value="KAG2242274.1"/>
    <property type="molecule type" value="Genomic_DNA"/>
</dbReference>
<comment type="caution">
    <text evidence="1">The sequence shown here is derived from an EMBL/GenBank/DDBJ whole genome shotgun (WGS) entry which is preliminary data.</text>
</comment>
<sequence length="70" mass="7686">MESPNLIPVTTATTTVELSIARKKLGCSCESRRRGGISLLHGELVGWRYGSDQSNCETRAEDMREEASSL</sequence>
<reference evidence="1 2" key="1">
    <citation type="submission" date="2020-02" db="EMBL/GenBank/DDBJ databases">
        <authorList>
            <person name="Ma Q."/>
            <person name="Huang Y."/>
            <person name="Song X."/>
            <person name="Pei D."/>
        </authorList>
    </citation>
    <scope>NUCLEOTIDE SEQUENCE [LARGE SCALE GENOMIC DNA]</scope>
    <source>
        <strain evidence="1">Sxm20200214</strain>
        <tissue evidence="1">Leaf</tissue>
    </source>
</reference>
<dbReference type="Proteomes" id="UP000886595">
    <property type="component" value="Unassembled WGS sequence"/>
</dbReference>
<dbReference type="AlphaFoldDB" id="A0A8X7P2K0"/>
<proteinExistence type="predicted"/>
<keyword evidence="2" id="KW-1185">Reference proteome</keyword>
<gene>
    <name evidence="1" type="ORF">Bca52824_095883</name>
</gene>
<evidence type="ECO:0000313" key="2">
    <source>
        <dbReference type="Proteomes" id="UP000886595"/>
    </source>
</evidence>
<name>A0A8X7P2K0_BRACI</name>
<evidence type="ECO:0000313" key="1">
    <source>
        <dbReference type="EMBL" id="KAG2242274.1"/>
    </source>
</evidence>
<organism evidence="1 2">
    <name type="scientific">Brassica carinata</name>
    <name type="common">Ethiopian mustard</name>
    <name type="synonym">Abyssinian cabbage</name>
    <dbReference type="NCBI Taxonomy" id="52824"/>
    <lineage>
        <taxon>Eukaryota</taxon>
        <taxon>Viridiplantae</taxon>
        <taxon>Streptophyta</taxon>
        <taxon>Embryophyta</taxon>
        <taxon>Tracheophyta</taxon>
        <taxon>Spermatophyta</taxon>
        <taxon>Magnoliopsida</taxon>
        <taxon>eudicotyledons</taxon>
        <taxon>Gunneridae</taxon>
        <taxon>Pentapetalae</taxon>
        <taxon>rosids</taxon>
        <taxon>malvids</taxon>
        <taxon>Brassicales</taxon>
        <taxon>Brassicaceae</taxon>
        <taxon>Brassiceae</taxon>
        <taxon>Brassica</taxon>
    </lineage>
</organism>
<protein>
    <submittedName>
        <fullName evidence="1">Uncharacterized protein</fullName>
    </submittedName>
</protein>